<sequence>MRAELSTIQQTLTPEAAAVLSRAMEEAARRHHGQTTPLHVAATLLAAPSGLLRRACARSHPASAHPLQCRAIELCFSVALDRLPSNPNPGPNQNPGGGGAAPPISNALMAALKRAQAHQRRGCPESQQQPLLAVKVELEQLLLSILDDPSVSRVMREASFSSTAVKSAVELSLSASASASPSPSPSPAPRNLYLNPRLHQAPGSAAAAAALAGDPQRREEEARKVFDVMLRSKKRNPVLVGDTDLDALVKEVFRRIDSGDAPAPLRGAQVVSFKSELAALPDKSQIPTRIRDLGGALIGERSVVLDLGDLAWLVESPARSPPIVSETGRAAVAEMAALLKLFAGASDAGGVEGGRLWLLGTATCATYLRCQVYHPTVEHDWDLQAVPIAPRSPLPTMFPRVKHKSPCGAFS</sequence>
<evidence type="ECO:0000256" key="4">
    <source>
        <dbReference type="ARBA" id="ARBA00023163"/>
    </source>
</evidence>
<feature type="region of interest" description="Disordered" evidence="6">
    <location>
        <begin position="176"/>
        <end position="196"/>
    </location>
</feature>
<dbReference type="InterPro" id="IPR027417">
    <property type="entry name" value="P-loop_NTPase"/>
</dbReference>
<dbReference type="Proteomes" id="UP000092600">
    <property type="component" value="Unassembled WGS sequence"/>
</dbReference>
<dbReference type="Gene3D" id="1.10.1780.10">
    <property type="entry name" value="Clp, N-terminal domain"/>
    <property type="match status" value="1"/>
</dbReference>
<dbReference type="InterPro" id="IPR058680">
    <property type="entry name" value="NBD_SMAX1-like"/>
</dbReference>
<dbReference type="PROSITE" id="PS51903">
    <property type="entry name" value="CLP_R"/>
    <property type="match status" value="1"/>
</dbReference>
<dbReference type="SUPFAM" id="SSF81923">
    <property type="entry name" value="Double Clp-N motif"/>
    <property type="match status" value="1"/>
</dbReference>
<dbReference type="InterPro" id="IPR004176">
    <property type="entry name" value="Clp_R_N"/>
</dbReference>
<accession>A0A199V2B8</accession>
<protein>
    <submittedName>
        <fullName evidence="8">Chaperone protein ClpB1</fullName>
    </submittedName>
</protein>
<dbReference type="InterPro" id="IPR036628">
    <property type="entry name" value="Clp_N_dom_sf"/>
</dbReference>
<organism evidence="8 9">
    <name type="scientific">Ananas comosus</name>
    <name type="common">Pineapple</name>
    <name type="synonym">Ananas ananas</name>
    <dbReference type="NCBI Taxonomy" id="4615"/>
    <lineage>
        <taxon>Eukaryota</taxon>
        <taxon>Viridiplantae</taxon>
        <taxon>Streptophyta</taxon>
        <taxon>Embryophyta</taxon>
        <taxon>Tracheophyta</taxon>
        <taxon>Spermatophyta</taxon>
        <taxon>Magnoliopsida</taxon>
        <taxon>Liliopsida</taxon>
        <taxon>Poales</taxon>
        <taxon>Bromeliaceae</taxon>
        <taxon>Bromelioideae</taxon>
        <taxon>Ananas</taxon>
    </lineage>
</organism>
<name>A0A199V2B8_ANACO</name>
<dbReference type="Gene3D" id="3.40.50.300">
    <property type="entry name" value="P-loop containing nucleotide triphosphate hydrolases"/>
    <property type="match status" value="1"/>
</dbReference>
<evidence type="ECO:0000313" key="9">
    <source>
        <dbReference type="Proteomes" id="UP000092600"/>
    </source>
</evidence>
<dbReference type="Pfam" id="PF23569">
    <property type="entry name" value="NBD_SMAX1"/>
    <property type="match status" value="1"/>
</dbReference>
<evidence type="ECO:0000256" key="3">
    <source>
        <dbReference type="ARBA" id="ARBA00023015"/>
    </source>
</evidence>
<evidence type="ECO:0000256" key="2">
    <source>
        <dbReference type="ARBA" id="ARBA00022737"/>
    </source>
</evidence>
<dbReference type="AlphaFoldDB" id="A0A199V2B8"/>
<dbReference type="FunFam" id="1.10.1780.10:FF:000005">
    <property type="entry name" value="protein SUPPRESSOR OF MAX2 1"/>
    <property type="match status" value="1"/>
</dbReference>
<evidence type="ECO:0000256" key="1">
    <source>
        <dbReference type="ARBA" id="ARBA00008675"/>
    </source>
</evidence>
<keyword evidence="2 5" id="KW-0677">Repeat</keyword>
<comment type="similarity">
    <text evidence="1">Belongs to the ClpA/ClpB family.</text>
</comment>
<reference evidence="8 9" key="1">
    <citation type="journal article" date="2016" name="DNA Res.">
        <title>The draft genome of MD-2 pineapple using hybrid error correction of long reads.</title>
        <authorList>
            <person name="Redwan R.M."/>
            <person name="Saidin A."/>
            <person name="Kumar S.V."/>
        </authorList>
    </citation>
    <scope>NUCLEOTIDE SEQUENCE [LARGE SCALE GENOMIC DNA]</scope>
    <source>
        <strain evidence="9">cv. MD2</strain>
        <tissue evidence="8">Leaf</tissue>
    </source>
</reference>
<feature type="domain" description="Clp R" evidence="7">
    <location>
        <begin position="8"/>
        <end position="176"/>
    </location>
</feature>
<comment type="caution">
    <text evidence="8">The sequence shown here is derived from an EMBL/GenBank/DDBJ whole genome shotgun (WGS) entry which is preliminary data.</text>
</comment>
<evidence type="ECO:0000256" key="5">
    <source>
        <dbReference type="PROSITE-ProRule" id="PRU01251"/>
    </source>
</evidence>
<keyword evidence="4" id="KW-0804">Transcription</keyword>
<keyword evidence="3" id="KW-0805">Transcription regulation</keyword>
<dbReference type="PANTHER" id="PTHR43572">
    <property type="entry name" value="CHAPERONE PROTEIN CLPD, CHLOROPLASTIC"/>
    <property type="match status" value="1"/>
</dbReference>
<gene>
    <name evidence="8" type="ORF">ACMD2_26908</name>
</gene>
<dbReference type="Pfam" id="PF02861">
    <property type="entry name" value="Clp_N"/>
    <property type="match status" value="1"/>
</dbReference>
<dbReference type="InterPro" id="IPR051650">
    <property type="entry name" value="SL_signaling_regulator"/>
</dbReference>
<proteinExistence type="inferred from homology"/>
<dbReference type="STRING" id="4615.A0A199V2B8"/>
<evidence type="ECO:0000256" key="6">
    <source>
        <dbReference type="SAM" id="MobiDB-lite"/>
    </source>
</evidence>
<dbReference type="EMBL" id="LSRQ01003556">
    <property type="protein sequence ID" value="OAY71217.1"/>
    <property type="molecule type" value="Genomic_DNA"/>
</dbReference>
<dbReference type="PANTHER" id="PTHR43572:SF13">
    <property type="entry name" value="PROTEIN SUPPRESSOR OF MAX2 1"/>
    <property type="match status" value="1"/>
</dbReference>
<evidence type="ECO:0000259" key="7">
    <source>
        <dbReference type="PROSITE" id="PS51903"/>
    </source>
</evidence>
<evidence type="ECO:0000313" key="8">
    <source>
        <dbReference type="EMBL" id="OAY71217.1"/>
    </source>
</evidence>